<evidence type="ECO:0000256" key="5">
    <source>
        <dbReference type="ARBA" id="ARBA00023187"/>
    </source>
</evidence>
<comment type="similarity">
    <text evidence="2">Belongs to the TFP11/STIP family.</text>
</comment>
<dbReference type="PROSITE" id="PS50174">
    <property type="entry name" value="G_PATCH"/>
    <property type="match status" value="1"/>
</dbReference>
<dbReference type="VEuPathDB" id="VectorBase:GPPI003302"/>
<keyword evidence="4" id="KW-0747">Spliceosome</keyword>
<evidence type="ECO:0000259" key="8">
    <source>
        <dbReference type="PROSITE" id="PS50174"/>
    </source>
</evidence>
<sequence>MNIKETPLFGFASETEEGAIAAKYLKDVPVNNCELLNQDNEYERFEITDYDIDNEFNPNRPRKKLSKQQQIYGIWADDSDNEDVQETSGRRSRKGRSGFGGVSKAKRSKDYTAPVNFVAGGIQQSGKKKPVDDGKDDHPITDEEDDLEARPGFGSGAAIIDNDESSDSSNESTEEEQIKNSKTKPMGQPGYRSNVKSLGAWEQHTRGIGAKLLLQMGYEPGKGLGKDLQGIAQPVEAHVRKGRGAIGAYGPETSASVTGKAQLDEDIRDAKEFKEKLNKWKKTDSRSEKNSKKYYYKTVEEVLEKGKRSNFMLGDKISKKLGNVPVIDMTGPEKRVLSGYHALSQSKVQEEDLYDLTHDAQKKTTNTSGGFALPELMHNLSLIVNMCEQDIITLDSAEHSASERFTALEQERKQLLEIVRLEEDHIDTLEKALALVNELTSSEDKLTLQRAEQIFIELQQKYAAEYKEFCLDDLAAGVIAPLVKDALKDWQPLENPTLHVDLIRKWRAILETFADPQSLARTNIFDPYSSLIWAGVIPSFRACAEHWQPKNHQIMAALLDCWAPLFPSWILDSVLEQLVLPRLHVGVKSWDPLTDTVPIHIWILPWNSILGHKMEEFIYPTIREKLGNALQAWIPQDRSARAMLTPWKGAFDSQEMEVFLMQHIIPKLLMVLNDFIINPLQQDLEPWSQVWEWHELIPTAQMARMLDKHFFPKWMQVLVLWLNQSPDYVEISNWYTGWKSMLSDDLLNEPNIKEHLRRALEIMHRVTDSVIKDGPSAAPPPPQPPPTPQALVDLQMSGAPVVEFKELVSRKCSERGIIFAPLPGRRELGKQIYRVVLNNVLNSSQLATFKREEAAKVSKNFTNNISQRLKVLLGCQDRPLIFEKRQYGNYWLLKNFIRGRLSEKIGCSEAITYCTNGDYTFFDNLPEVLKRWFAPVSFAIFAPGYDFKIAMDSIQYVRNCLKESQLIQKYVTFHIYFPSRHMPDYLPITEEEIDNWPYDCLVKPYENSTRADMYKTKNKLLYPINVGRNIAREAANTHFVFVCDIELFPSKNLIKQFFRMLLRDKALIPSRGNGGEEEEYRVFPIPVFEVAKTSSVPENKAELLKMLKAELAIPFHKFTCKNCHMVPGYGKWLNRTNVNTMEIIAVSKREGKFASWEPFYISDNREPMFDERVTWEGQSNKRIQNYAMCLLGFKYHVLHPAFLVHTPGIKRVNLKDPRLKYVAPTNALIRKKIIPEYHILYENCFILNLLIWLLQILGYEFTVNDDAFLLHRSSSNVFKREETVNTIDIAIKNY</sequence>
<dbReference type="PANTHER" id="PTHR23329:SF1">
    <property type="entry name" value="TUFTELIN-INTERACTING PROTEIN 11"/>
    <property type="match status" value="1"/>
</dbReference>
<reference evidence="9" key="2">
    <citation type="submission" date="2020-05" db="UniProtKB">
        <authorList>
            <consortium name="EnsemblMetazoa"/>
        </authorList>
    </citation>
    <scope>IDENTIFICATION</scope>
    <source>
        <strain evidence="9">IAEA</strain>
    </source>
</reference>
<evidence type="ECO:0000313" key="10">
    <source>
        <dbReference type="Proteomes" id="UP000092460"/>
    </source>
</evidence>
<dbReference type="InterPro" id="IPR022159">
    <property type="entry name" value="STIP/TFIP11_N"/>
</dbReference>
<dbReference type="SMART" id="SM00443">
    <property type="entry name" value="G_patch"/>
    <property type="match status" value="1"/>
</dbReference>
<evidence type="ECO:0000256" key="2">
    <source>
        <dbReference type="ARBA" id="ARBA00010900"/>
    </source>
</evidence>
<dbReference type="InterPro" id="IPR022783">
    <property type="entry name" value="GCFC_dom"/>
</dbReference>
<dbReference type="STRING" id="67801.A0A1B0ANU3"/>
<dbReference type="Proteomes" id="UP000092460">
    <property type="component" value="Unassembled WGS sequence"/>
</dbReference>
<dbReference type="EMBL" id="JXJN01001012">
    <property type="status" value="NOT_ANNOTATED_CDS"/>
    <property type="molecule type" value="Genomic_DNA"/>
</dbReference>
<evidence type="ECO:0000313" key="9">
    <source>
        <dbReference type="EnsemblMetazoa" id="GPPI003302-PA"/>
    </source>
</evidence>
<evidence type="ECO:0000256" key="7">
    <source>
        <dbReference type="SAM" id="MobiDB-lite"/>
    </source>
</evidence>
<dbReference type="GO" id="GO:0003676">
    <property type="term" value="F:nucleic acid binding"/>
    <property type="evidence" value="ECO:0007669"/>
    <property type="project" value="InterPro"/>
</dbReference>
<dbReference type="EnsemblMetazoa" id="GPPI003302-RA">
    <property type="protein sequence ID" value="GPPI003302-PA"/>
    <property type="gene ID" value="GPPI003302"/>
</dbReference>
<dbReference type="InterPro" id="IPR045211">
    <property type="entry name" value="TFP11/STIP/Ntr1"/>
</dbReference>
<evidence type="ECO:0000256" key="4">
    <source>
        <dbReference type="ARBA" id="ARBA00022728"/>
    </source>
</evidence>
<feature type="region of interest" description="Disordered" evidence="7">
    <location>
        <begin position="76"/>
        <end position="193"/>
    </location>
</feature>
<evidence type="ECO:0000256" key="1">
    <source>
        <dbReference type="ARBA" id="ARBA00004123"/>
    </source>
</evidence>
<keyword evidence="5" id="KW-0508">mRNA splicing</keyword>
<keyword evidence="6" id="KW-0539">Nucleus</keyword>
<proteinExistence type="inferred from homology"/>
<evidence type="ECO:0000256" key="6">
    <source>
        <dbReference type="ARBA" id="ARBA00023242"/>
    </source>
</evidence>
<evidence type="ECO:0000256" key="3">
    <source>
        <dbReference type="ARBA" id="ARBA00022664"/>
    </source>
</evidence>
<dbReference type="Pfam" id="PF13896">
    <property type="entry name" value="Glyco_transf_49"/>
    <property type="match status" value="1"/>
</dbReference>
<protein>
    <recommendedName>
        <fullName evidence="8">G-patch domain-containing protein</fullName>
    </recommendedName>
</protein>
<organism evidence="9 10">
    <name type="scientific">Glossina palpalis gambiensis</name>
    <dbReference type="NCBI Taxonomy" id="67801"/>
    <lineage>
        <taxon>Eukaryota</taxon>
        <taxon>Metazoa</taxon>
        <taxon>Ecdysozoa</taxon>
        <taxon>Arthropoda</taxon>
        <taxon>Hexapoda</taxon>
        <taxon>Insecta</taxon>
        <taxon>Pterygota</taxon>
        <taxon>Neoptera</taxon>
        <taxon>Endopterygota</taxon>
        <taxon>Diptera</taxon>
        <taxon>Brachycera</taxon>
        <taxon>Muscomorpha</taxon>
        <taxon>Hippoboscoidea</taxon>
        <taxon>Glossinidae</taxon>
        <taxon>Glossina</taxon>
    </lineage>
</organism>
<dbReference type="Pfam" id="PF07842">
    <property type="entry name" value="GCFC"/>
    <property type="match status" value="1"/>
</dbReference>
<reference evidence="10" key="1">
    <citation type="submission" date="2015-01" db="EMBL/GenBank/DDBJ databases">
        <authorList>
            <person name="Aksoy S."/>
            <person name="Warren W."/>
            <person name="Wilson R.K."/>
        </authorList>
    </citation>
    <scope>NUCLEOTIDE SEQUENCE [LARGE SCALE GENOMIC DNA]</scope>
    <source>
        <strain evidence="10">IAEA</strain>
    </source>
</reference>
<comment type="subcellular location">
    <subcellularLocation>
        <location evidence="1">Nucleus</location>
    </subcellularLocation>
</comment>
<dbReference type="GO" id="GO:0000390">
    <property type="term" value="P:spliceosomal complex disassembly"/>
    <property type="evidence" value="ECO:0007669"/>
    <property type="project" value="InterPro"/>
</dbReference>
<dbReference type="PANTHER" id="PTHR23329">
    <property type="entry name" value="TUFTELIN-INTERACTING PROTEIN 11-RELATED"/>
    <property type="match status" value="1"/>
</dbReference>
<name>A0A1B0ANU3_9MUSC</name>
<accession>A0A1B0ANU3</accession>
<dbReference type="Pfam" id="PF01585">
    <property type="entry name" value="G-patch"/>
    <property type="match status" value="1"/>
</dbReference>
<dbReference type="Pfam" id="PF12457">
    <property type="entry name" value="TIP_N"/>
    <property type="match status" value="1"/>
</dbReference>
<dbReference type="GO" id="GO:0071008">
    <property type="term" value="C:U2-type post-mRNA release spliceosomal complex"/>
    <property type="evidence" value="ECO:0007669"/>
    <property type="project" value="TreeGrafter"/>
</dbReference>
<feature type="domain" description="G-patch" evidence="8">
    <location>
        <begin position="205"/>
        <end position="251"/>
    </location>
</feature>
<keyword evidence="10" id="KW-1185">Reference proteome</keyword>
<dbReference type="EMBL" id="JXJN01001011">
    <property type="status" value="NOT_ANNOTATED_CDS"/>
    <property type="molecule type" value="Genomic_DNA"/>
</dbReference>
<feature type="compositionally biased region" description="Basic and acidic residues" evidence="7">
    <location>
        <begin position="129"/>
        <end position="141"/>
    </location>
</feature>
<keyword evidence="3" id="KW-0507">mRNA processing</keyword>
<dbReference type="InterPro" id="IPR000467">
    <property type="entry name" value="G_patch_dom"/>
</dbReference>